<gene>
    <name evidence="1" type="ORF">SAMN05216215_1007143</name>
</gene>
<organism evidence="1 2">
    <name type="scientific">Saccharopolyspora shandongensis</name>
    <dbReference type="NCBI Taxonomy" id="418495"/>
    <lineage>
        <taxon>Bacteria</taxon>
        <taxon>Bacillati</taxon>
        <taxon>Actinomycetota</taxon>
        <taxon>Actinomycetes</taxon>
        <taxon>Pseudonocardiales</taxon>
        <taxon>Pseudonocardiaceae</taxon>
        <taxon>Saccharopolyspora</taxon>
    </lineage>
</organism>
<proteinExistence type="predicted"/>
<evidence type="ECO:0008006" key="3">
    <source>
        <dbReference type="Google" id="ProtNLM"/>
    </source>
</evidence>
<protein>
    <recommendedName>
        <fullName evidence="3">Excreted virulence factor EspC, type VII ESX diderm</fullName>
    </recommendedName>
</protein>
<dbReference type="RefSeq" id="WP_093264073.1">
    <property type="nucleotide sequence ID" value="NZ_FNOK01000007.1"/>
</dbReference>
<name>A0A1H2YTB8_9PSEU</name>
<keyword evidence="2" id="KW-1185">Reference proteome</keyword>
<reference evidence="2" key="1">
    <citation type="submission" date="2016-10" db="EMBL/GenBank/DDBJ databases">
        <authorList>
            <person name="Varghese N."/>
            <person name="Submissions S."/>
        </authorList>
    </citation>
    <scope>NUCLEOTIDE SEQUENCE [LARGE SCALE GENOMIC DNA]</scope>
    <source>
        <strain evidence="2">CGMCC 4.3530</strain>
    </source>
</reference>
<evidence type="ECO:0000313" key="2">
    <source>
        <dbReference type="Proteomes" id="UP000199529"/>
    </source>
</evidence>
<dbReference type="EMBL" id="FNOK01000007">
    <property type="protein sequence ID" value="SDX07998.1"/>
    <property type="molecule type" value="Genomic_DNA"/>
</dbReference>
<sequence length="99" mass="10347">MTQAGYNLEAMEDCRASVDGKAGPVGAVGDGFEGQHVDAAIFGELEAAGSFASAITEFDATGKREFDAAEQLLRSVSGALDAVRTTVDETDRANVESFR</sequence>
<accession>A0A1H2YTB8</accession>
<evidence type="ECO:0000313" key="1">
    <source>
        <dbReference type="EMBL" id="SDX07998.1"/>
    </source>
</evidence>
<dbReference type="Proteomes" id="UP000199529">
    <property type="component" value="Unassembled WGS sequence"/>
</dbReference>
<dbReference type="STRING" id="418495.SAMN05216215_1007143"/>
<dbReference type="OrthoDB" id="3699970at2"/>
<dbReference type="AlphaFoldDB" id="A0A1H2YTB8"/>